<gene>
    <name evidence="2" type="ORF">Amac_091270</name>
</gene>
<dbReference type="InterPro" id="IPR019051">
    <property type="entry name" value="Trp_biosyn_TM_oprn/chp"/>
</dbReference>
<dbReference type="RefSeq" id="WP_155360641.1">
    <property type="nucleotide sequence ID" value="NZ_BAAAHL010000014.1"/>
</dbReference>
<accession>A0A5M3X3A8</accession>
<feature type="transmembrane region" description="Helical" evidence="1">
    <location>
        <begin position="80"/>
        <end position="100"/>
    </location>
</feature>
<sequence>MNPARRVISLWLAVCAAGSGLTLLAASRDWAVLTFDVTAPNLPTLTLTGGEVAASLTPVALAALAGSVAVLAARGVWRSVLAGLIALCGAAIVLASLRAWGDLAPEGSAAATTELTPWPLVAVAGGGLLILSGLYATLRATRWASPARGSRTPMRPSGERELWDALDAGLDPTESDEHR</sequence>
<comment type="caution">
    <text evidence="2">The sequence shown here is derived from an EMBL/GenBank/DDBJ whole genome shotgun (WGS) entry which is preliminary data.</text>
</comment>
<protein>
    <submittedName>
        <fullName evidence="2">Uncharacterized protein</fullName>
    </submittedName>
</protein>
<dbReference type="Pfam" id="PF09534">
    <property type="entry name" value="Trp_oprn_chp"/>
    <property type="match status" value="1"/>
</dbReference>
<keyword evidence="1" id="KW-1133">Transmembrane helix</keyword>
<keyword evidence="1" id="KW-0812">Transmembrane</keyword>
<dbReference type="Proteomes" id="UP000331127">
    <property type="component" value="Unassembled WGS sequence"/>
</dbReference>
<reference evidence="2 3" key="1">
    <citation type="submission" date="2019-10" db="EMBL/GenBank/DDBJ databases">
        <title>Whole genome shotgun sequence of Acrocarpospora macrocephala NBRC 16266.</title>
        <authorList>
            <person name="Ichikawa N."/>
            <person name="Kimura A."/>
            <person name="Kitahashi Y."/>
            <person name="Komaki H."/>
            <person name="Oguchi A."/>
        </authorList>
    </citation>
    <scope>NUCLEOTIDE SEQUENCE [LARGE SCALE GENOMIC DNA]</scope>
    <source>
        <strain evidence="2 3">NBRC 16266</strain>
    </source>
</reference>
<evidence type="ECO:0000256" key="1">
    <source>
        <dbReference type="SAM" id="Phobius"/>
    </source>
</evidence>
<keyword evidence="3" id="KW-1185">Reference proteome</keyword>
<dbReference type="OrthoDB" id="3712369at2"/>
<dbReference type="AlphaFoldDB" id="A0A5M3X3A8"/>
<proteinExistence type="predicted"/>
<organism evidence="2 3">
    <name type="scientific">Acrocarpospora macrocephala</name>
    <dbReference type="NCBI Taxonomy" id="150177"/>
    <lineage>
        <taxon>Bacteria</taxon>
        <taxon>Bacillati</taxon>
        <taxon>Actinomycetota</taxon>
        <taxon>Actinomycetes</taxon>
        <taxon>Streptosporangiales</taxon>
        <taxon>Streptosporangiaceae</taxon>
        <taxon>Acrocarpospora</taxon>
    </lineage>
</organism>
<dbReference type="EMBL" id="BLAE01000078">
    <property type="protein sequence ID" value="GES15530.1"/>
    <property type="molecule type" value="Genomic_DNA"/>
</dbReference>
<feature type="transmembrane region" description="Helical" evidence="1">
    <location>
        <begin position="52"/>
        <end position="73"/>
    </location>
</feature>
<keyword evidence="1" id="KW-0472">Membrane</keyword>
<evidence type="ECO:0000313" key="2">
    <source>
        <dbReference type="EMBL" id="GES15530.1"/>
    </source>
</evidence>
<feature type="transmembrane region" description="Helical" evidence="1">
    <location>
        <begin position="120"/>
        <end position="138"/>
    </location>
</feature>
<name>A0A5M3X3A8_9ACTN</name>
<evidence type="ECO:0000313" key="3">
    <source>
        <dbReference type="Proteomes" id="UP000331127"/>
    </source>
</evidence>